<gene>
    <name evidence="1" type="ORF">IWQ62_005302</name>
</gene>
<accession>A0A9W8AN30</accession>
<keyword evidence="2" id="KW-1185">Reference proteome</keyword>
<dbReference type="Proteomes" id="UP001150925">
    <property type="component" value="Unassembled WGS sequence"/>
</dbReference>
<dbReference type="OrthoDB" id="3983163at2759"/>
<evidence type="ECO:0000313" key="1">
    <source>
        <dbReference type="EMBL" id="KAJ1956426.1"/>
    </source>
</evidence>
<feature type="non-terminal residue" evidence="1">
    <location>
        <position position="65"/>
    </location>
</feature>
<comment type="caution">
    <text evidence="1">The sequence shown here is derived from an EMBL/GenBank/DDBJ whole genome shotgun (WGS) entry which is preliminary data.</text>
</comment>
<dbReference type="EMBL" id="JANBPY010002128">
    <property type="protein sequence ID" value="KAJ1956426.1"/>
    <property type="molecule type" value="Genomic_DNA"/>
</dbReference>
<protein>
    <submittedName>
        <fullName evidence="1">Uncharacterized protein</fullName>
    </submittedName>
</protein>
<evidence type="ECO:0000313" key="2">
    <source>
        <dbReference type="Proteomes" id="UP001150925"/>
    </source>
</evidence>
<dbReference type="AlphaFoldDB" id="A0A9W8AN30"/>
<proteinExistence type="predicted"/>
<reference evidence="1" key="1">
    <citation type="submission" date="2022-07" db="EMBL/GenBank/DDBJ databases">
        <title>Phylogenomic reconstructions and comparative analyses of Kickxellomycotina fungi.</title>
        <authorList>
            <person name="Reynolds N.K."/>
            <person name="Stajich J.E."/>
            <person name="Barry K."/>
            <person name="Grigoriev I.V."/>
            <person name="Crous P."/>
            <person name="Smith M.E."/>
        </authorList>
    </citation>
    <scope>NUCLEOTIDE SEQUENCE</scope>
    <source>
        <strain evidence="1">RSA 1196</strain>
    </source>
</reference>
<name>A0A9W8AN30_9FUNG</name>
<sequence length="65" mass="7224">MDSSATTPTKPTTPCAVYQLNLAECNLLPHMIECVPVIRLFRQCPGEGLVEFTRDVPCPDTFAER</sequence>
<organism evidence="1 2">
    <name type="scientific">Dispira parvispora</name>
    <dbReference type="NCBI Taxonomy" id="1520584"/>
    <lineage>
        <taxon>Eukaryota</taxon>
        <taxon>Fungi</taxon>
        <taxon>Fungi incertae sedis</taxon>
        <taxon>Zoopagomycota</taxon>
        <taxon>Kickxellomycotina</taxon>
        <taxon>Dimargaritomycetes</taxon>
        <taxon>Dimargaritales</taxon>
        <taxon>Dimargaritaceae</taxon>
        <taxon>Dispira</taxon>
    </lineage>
</organism>